<keyword evidence="2" id="KW-1185">Reference proteome</keyword>
<name>A0A081MZM6_9GAMM</name>
<gene>
    <name evidence="1" type="ORF">GZ77_24335</name>
</gene>
<dbReference type="InterPro" id="IPR029063">
    <property type="entry name" value="SAM-dependent_MTases_sf"/>
</dbReference>
<dbReference type="EMBL" id="JOKG01000006">
    <property type="protein sequence ID" value="KEQ11649.1"/>
    <property type="molecule type" value="Genomic_DNA"/>
</dbReference>
<accession>A0A081MZM6</accession>
<proteinExistence type="predicted"/>
<dbReference type="SUPFAM" id="SSF53335">
    <property type="entry name" value="S-adenosyl-L-methionine-dependent methyltransferases"/>
    <property type="match status" value="1"/>
</dbReference>
<dbReference type="CDD" id="cd02440">
    <property type="entry name" value="AdoMet_MTases"/>
    <property type="match status" value="1"/>
</dbReference>
<dbReference type="InterPro" id="IPR010743">
    <property type="entry name" value="Methionine_synth_MetW"/>
</dbReference>
<protein>
    <submittedName>
        <fullName evidence="1">Methionine biosynthesis protein MetW</fullName>
    </submittedName>
</protein>
<evidence type="ECO:0000313" key="2">
    <source>
        <dbReference type="Proteomes" id="UP000028006"/>
    </source>
</evidence>
<organism evidence="1 2">
    <name type="scientific">Endozoicomonas montiporae</name>
    <dbReference type="NCBI Taxonomy" id="1027273"/>
    <lineage>
        <taxon>Bacteria</taxon>
        <taxon>Pseudomonadati</taxon>
        <taxon>Pseudomonadota</taxon>
        <taxon>Gammaproteobacteria</taxon>
        <taxon>Oceanospirillales</taxon>
        <taxon>Endozoicomonadaceae</taxon>
        <taxon>Endozoicomonas</taxon>
    </lineage>
</organism>
<dbReference type="eggNOG" id="COG2226">
    <property type="taxonomic scope" value="Bacteria"/>
</dbReference>
<dbReference type="RefSeq" id="WP_034879408.1">
    <property type="nucleotide sequence ID" value="NZ_JOKG01000006.1"/>
</dbReference>
<comment type="caution">
    <text evidence="1">The sequence shown here is derived from an EMBL/GenBank/DDBJ whole genome shotgun (WGS) entry which is preliminary data.</text>
</comment>
<dbReference type="Pfam" id="PF07021">
    <property type="entry name" value="MetW"/>
    <property type="match status" value="1"/>
</dbReference>
<dbReference type="NCBIfam" id="TIGR02081">
    <property type="entry name" value="metW"/>
    <property type="match status" value="1"/>
</dbReference>
<reference evidence="1 2" key="1">
    <citation type="submission" date="2014-06" db="EMBL/GenBank/DDBJ databases">
        <title>Whole Genome Sequences of Three Symbiotic Endozoicomonas Bacteria.</title>
        <authorList>
            <person name="Neave M.J."/>
            <person name="Apprill A."/>
            <person name="Voolstra C.R."/>
        </authorList>
    </citation>
    <scope>NUCLEOTIDE SEQUENCE [LARGE SCALE GENOMIC DNA]</scope>
    <source>
        <strain evidence="1 2">LMG 24815</strain>
    </source>
</reference>
<dbReference type="Proteomes" id="UP000028006">
    <property type="component" value="Unassembled WGS sequence"/>
</dbReference>
<dbReference type="Gene3D" id="3.40.50.150">
    <property type="entry name" value="Vaccinia Virus protein VP39"/>
    <property type="match status" value="1"/>
</dbReference>
<dbReference type="PANTHER" id="PTHR43591">
    <property type="entry name" value="METHYLTRANSFERASE"/>
    <property type="match status" value="1"/>
</dbReference>
<sequence>MSRRNDFDIIRQWIKPKSRVLDLACGDGELLRSLKQEKQVKGYGLEINPQNIERCIVNGINVLEQDIDRGLGNFRDGSFDTVVMTQALQVLRHPHLVMDEMLRVGRECIVTFPNFGHWRCRWYLSTRGKMPVSKFMPYTWYDTPNIHFCTFRDFEELCRQKQFTVIERLVVDNAHKGGWKTRLLPNLMGEIAIYHLTR</sequence>
<evidence type="ECO:0000313" key="1">
    <source>
        <dbReference type="EMBL" id="KEQ11649.1"/>
    </source>
</evidence>
<dbReference type="AlphaFoldDB" id="A0A081MZM6"/>